<dbReference type="Pfam" id="PF04672">
    <property type="entry name" value="Methyltransf_19"/>
    <property type="match status" value="1"/>
</dbReference>
<dbReference type="GO" id="GO:0008168">
    <property type="term" value="F:methyltransferase activity"/>
    <property type="evidence" value="ECO:0007669"/>
    <property type="project" value="UniProtKB-KW"/>
</dbReference>
<dbReference type="InterPro" id="IPR006764">
    <property type="entry name" value="SAM_dep_MeTrfase_SAV2177_type"/>
</dbReference>
<reference evidence="1 2" key="1">
    <citation type="submission" date="2016-10" db="EMBL/GenBank/DDBJ databases">
        <authorList>
            <person name="de Groot N.N."/>
        </authorList>
    </citation>
    <scope>NUCLEOTIDE SEQUENCE [LARGE SCALE GENOMIC DNA]</scope>
    <source>
        <strain evidence="1 2">DSM 43941</strain>
    </source>
</reference>
<organism evidence="1 2">
    <name type="scientific">Actinoplanes derwentensis</name>
    <dbReference type="NCBI Taxonomy" id="113562"/>
    <lineage>
        <taxon>Bacteria</taxon>
        <taxon>Bacillati</taxon>
        <taxon>Actinomycetota</taxon>
        <taxon>Actinomycetes</taxon>
        <taxon>Micromonosporales</taxon>
        <taxon>Micromonosporaceae</taxon>
        <taxon>Actinoplanes</taxon>
    </lineage>
</organism>
<dbReference type="AlphaFoldDB" id="A0A1H1Y044"/>
<dbReference type="SUPFAM" id="SSF53335">
    <property type="entry name" value="S-adenosyl-L-methionine-dependent methyltransferases"/>
    <property type="match status" value="1"/>
</dbReference>
<evidence type="ECO:0000313" key="2">
    <source>
        <dbReference type="Proteomes" id="UP000198688"/>
    </source>
</evidence>
<accession>A0A1H1Y044</accession>
<proteinExistence type="predicted"/>
<dbReference type="Proteomes" id="UP000198688">
    <property type="component" value="Chromosome I"/>
</dbReference>
<dbReference type="InterPro" id="IPR029063">
    <property type="entry name" value="SAM-dependent_MTases_sf"/>
</dbReference>
<dbReference type="EMBL" id="LT629758">
    <property type="protein sequence ID" value="SDT14837.1"/>
    <property type="molecule type" value="Genomic_DNA"/>
</dbReference>
<keyword evidence="1" id="KW-0808">Transferase</keyword>
<dbReference type="Gene3D" id="3.40.50.150">
    <property type="entry name" value="Vaccinia Virus protein VP39"/>
    <property type="match status" value="1"/>
</dbReference>
<protein>
    <submittedName>
        <fullName evidence="1">O-Methyltransferase involved in polyketide biosynthesis</fullName>
    </submittedName>
</protein>
<dbReference type="RefSeq" id="WP_092544665.1">
    <property type="nucleotide sequence ID" value="NZ_BOMJ01000092.1"/>
</dbReference>
<dbReference type="PIRSF" id="PIRSF017393">
    <property type="entry name" value="MTase_SAV2177"/>
    <property type="match status" value="1"/>
</dbReference>
<evidence type="ECO:0000313" key="1">
    <source>
        <dbReference type="EMBL" id="SDT14837.1"/>
    </source>
</evidence>
<dbReference type="GO" id="GO:0032259">
    <property type="term" value="P:methylation"/>
    <property type="evidence" value="ECO:0007669"/>
    <property type="project" value="UniProtKB-KW"/>
</dbReference>
<keyword evidence="1" id="KW-0489">Methyltransferase</keyword>
<sequence>MTGQTDDRIDSGTPHSARLWDYWLGGTDNFPADREAGAAIAGMMPSIVALAREDRRFLGRAVSHLVRDGGIRQILDIGSGLPTADNTHQVAQRIAPDTRVVYADNDPLVLIHARRLLTGSAEGRTAYVEADLDDPAALLARAAETLDLTEPVAINLLGILHFIRDDDRAHAIVGALADAVPAGSFLSIAHGCHDINTAEAHRIVEFWNERGTPKIKYRGSAEIAAFFDGLDLLDPGVVPCNRWRPDTDSAEIDVNQYCGVAVKR</sequence>
<dbReference type="OrthoDB" id="4073278at2"/>
<keyword evidence="2" id="KW-1185">Reference proteome</keyword>
<name>A0A1H1Y044_9ACTN</name>
<gene>
    <name evidence="1" type="ORF">SAMN04489716_2655</name>
</gene>
<dbReference type="STRING" id="113562.SAMN04489716_2655"/>